<keyword evidence="2" id="KW-1003">Cell membrane</keyword>
<dbReference type="InterPro" id="IPR017452">
    <property type="entry name" value="GPCR_Rhodpsn_7TM"/>
</dbReference>
<keyword evidence="3 6" id="KW-0812">Transmembrane</keyword>
<name>A0AAV4GCS4_9GAST</name>
<evidence type="ECO:0000313" key="8">
    <source>
        <dbReference type="EMBL" id="GFR83573.1"/>
    </source>
</evidence>
<dbReference type="SUPFAM" id="SSF81321">
    <property type="entry name" value="Family A G protein-coupled receptor-like"/>
    <property type="match status" value="1"/>
</dbReference>
<feature type="domain" description="G-protein coupled receptors family 1 profile" evidence="7">
    <location>
        <begin position="126"/>
        <end position="291"/>
    </location>
</feature>
<accession>A0AAV4GCS4</accession>
<evidence type="ECO:0000256" key="6">
    <source>
        <dbReference type="SAM" id="Phobius"/>
    </source>
</evidence>
<keyword evidence="9" id="KW-1185">Reference proteome</keyword>
<sequence>MDRLNIVSALSPLWEDSREVFTDGFSTITNTTSSDNNSNIINSIINSSSINNNISNYNNVTSVLDDDVFGLFYDAFNESFSGMAANVSNGTGNGTLAEPICVMCRYYLQPWLKTLRVGFGSCIVLANIATFIMLLRARTLQLALRYFLLNVAVVDCGYGAGFLYHSAIVDFPQFIVMNFECKLRYGGLCMVSMVALFTLMAMCVERVIALKFAFTYHLLITRTNLLIGMVIFWAVPAAIVTPTYYLMDSSVGECNFVRFIKAESFVVFSVTYFILMVVAVLCQVKRKSNIN</sequence>
<evidence type="ECO:0000256" key="2">
    <source>
        <dbReference type="ARBA" id="ARBA00022475"/>
    </source>
</evidence>
<gene>
    <name evidence="8" type="ORF">ElyMa_004127500</name>
</gene>
<evidence type="ECO:0000256" key="3">
    <source>
        <dbReference type="ARBA" id="ARBA00022692"/>
    </source>
</evidence>
<dbReference type="GO" id="GO:0005886">
    <property type="term" value="C:plasma membrane"/>
    <property type="evidence" value="ECO:0007669"/>
    <property type="project" value="UniProtKB-SubCell"/>
</dbReference>
<feature type="transmembrane region" description="Helical" evidence="6">
    <location>
        <begin position="115"/>
        <end position="135"/>
    </location>
</feature>
<dbReference type="EMBL" id="BMAT01008380">
    <property type="protein sequence ID" value="GFR83573.1"/>
    <property type="molecule type" value="Genomic_DNA"/>
</dbReference>
<feature type="transmembrane region" description="Helical" evidence="6">
    <location>
        <begin position="147"/>
        <end position="165"/>
    </location>
</feature>
<feature type="transmembrane region" description="Helical" evidence="6">
    <location>
        <begin position="265"/>
        <end position="284"/>
    </location>
</feature>
<dbReference type="PROSITE" id="PS50262">
    <property type="entry name" value="G_PROTEIN_RECEP_F1_2"/>
    <property type="match status" value="1"/>
</dbReference>
<evidence type="ECO:0000256" key="1">
    <source>
        <dbReference type="ARBA" id="ARBA00004651"/>
    </source>
</evidence>
<reference evidence="8 9" key="1">
    <citation type="journal article" date="2021" name="Elife">
        <title>Chloroplast acquisition without the gene transfer in kleptoplastic sea slugs, Plakobranchus ocellatus.</title>
        <authorList>
            <person name="Maeda T."/>
            <person name="Takahashi S."/>
            <person name="Yoshida T."/>
            <person name="Shimamura S."/>
            <person name="Takaki Y."/>
            <person name="Nagai Y."/>
            <person name="Toyoda A."/>
            <person name="Suzuki Y."/>
            <person name="Arimoto A."/>
            <person name="Ishii H."/>
            <person name="Satoh N."/>
            <person name="Nishiyama T."/>
            <person name="Hasebe M."/>
            <person name="Maruyama T."/>
            <person name="Minagawa J."/>
            <person name="Obokata J."/>
            <person name="Shigenobu S."/>
        </authorList>
    </citation>
    <scope>NUCLEOTIDE SEQUENCE [LARGE SCALE GENOMIC DNA]</scope>
</reference>
<evidence type="ECO:0000313" key="9">
    <source>
        <dbReference type="Proteomes" id="UP000762676"/>
    </source>
</evidence>
<evidence type="ECO:0000259" key="7">
    <source>
        <dbReference type="PROSITE" id="PS50262"/>
    </source>
</evidence>
<evidence type="ECO:0000256" key="4">
    <source>
        <dbReference type="ARBA" id="ARBA00022989"/>
    </source>
</evidence>
<feature type="transmembrane region" description="Helical" evidence="6">
    <location>
        <begin position="225"/>
        <end position="245"/>
    </location>
</feature>
<keyword evidence="5 6" id="KW-0472">Membrane</keyword>
<feature type="transmembrane region" description="Helical" evidence="6">
    <location>
        <begin position="185"/>
        <end position="204"/>
    </location>
</feature>
<protein>
    <recommendedName>
        <fullName evidence="7">G-protein coupled receptors family 1 profile domain-containing protein</fullName>
    </recommendedName>
</protein>
<evidence type="ECO:0000256" key="5">
    <source>
        <dbReference type="ARBA" id="ARBA00023136"/>
    </source>
</evidence>
<dbReference type="PANTHER" id="PTHR22750">
    <property type="entry name" value="G-PROTEIN COUPLED RECEPTOR"/>
    <property type="match status" value="1"/>
</dbReference>
<organism evidence="8 9">
    <name type="scientific">Elysia marginata</name>
    <dbReference type="NCBI Taxonomy" id="1093978"/>
    <lineage>
        <taxon>Eukaryota</taxon>
        <taxon>Metazoa</taxon>
        <taxon>Spiralia</taxon>
        <taxon>Lophotrochozoa</taxon>
        <taxon>Mollusca</taxon>
        <taxon>Gastropoda</taxon>
        <taxon>Heterobranchia</taxon>
        <taxon>Euthyneura</taxon>
        <taxon>Panpulmonata</taxon>
        <taxon>Sacoglossa</taxon>
        <taxon>Placobranchoidea</taxon>
        <taxon>Plakobranchidae</taxon>
        <taxon>Elysia</taxon>
    </lineage>
</organism>
<comment type="caution">
    <text evidence="8">The sequence shown here is derived from an EMBL/GenBank/DDBJ whole genome shotgun (WGS) entry which is preliminary data.</text>
</comment>
<dbReference type="CDD" id="cd00637">
    <property type="entry name" value="7tm_classA_rhodopsin-like"/>
    <property type="match status" value="1"/>
</dbReference>
<keyword evidence="4 6" id="KW-1133">Transmembrane helix</keyword>
<proteinExistence type="predicted"/>
<comment type="subcellular location">
    <subcellularLocation>
        <location evidence="1">Cell membrane</location>
        <topology evidence="1">Multi-pass membrane protein</topology>
    </subcellularLocation>
</comment>
<dbReference type="Gene3D" id="1.20.1070.10">
    <property type="entry name" value="Rhodopsin 7-helix transmembrane proteins"/>
    <property type="match status" value="1"/>
</dbReference>
<dbReference type="AlphaFoldDB" id="A0AAV4GCS4"/>
<dbReference type="Proteomes" id="UP000762676">
    <property type="component" value="Unassembled WGS sequence"/>
</dbReference>